<feature type="repeat" description="WD" evidence="1">
    <location>
        <begin position="14"/>
        <end position="45"/>
    </location>
</feature>
<dbReference type="AlphaFoldDB" id="A0ABD2P7F5"/>
<dbReference type="Pfam" id="PF00400">
    <property type="entry name" value="WD40"/>
    <property type="match status" value="2"/>
</dbReference>
<organism evidence="2 3">
    <name type="scientific">Cryptolaemus montrouzieri</name>
    <dbReference type="NCBI Taxonomy" id="559131"/>
    <lineage>
        <taxon>Eukaryota</taxon>
        <taxon>Metazoa</taxon>
        <taxon>Ecdysozoa</taxon>
        <taxon>Arthropoda</taxon>
        <taxon>Hexapoda</taxon>
        <taxon>Insecta</taxon>
        <taxon>Pterygota</taxon>
        <taxon>Neoptera</taxon>
        <taxon>Endopterygota</taxon>
        <taxon>Coleoptera</taxon>
        <taxon>Polyphaga</taxon>
        <taxon>Cucujiformia</taxon>
        <taxon>Coccinelloidea</taxon>
        <taxon>Coccinellidae</taxon>
        <taxon>Scymninae</taxon>
        <taxon>Scymnini</taxon>
        <taxon>Cryptolaemus</taxon>
    </lineage>
</organism>
<accession>A0ABD2P7F5</accession>
<evidence type="ECO:0000313" key="3">
    <source>
        <dbReference type="Proteomes" id="UP001516400"/>
    </source>
</evidence>
<proteinExistence type="predicted"/>
<dbReference type="PROSITE" id="PS50082">
    <property type="entry name" value="WD_REPEATS_2"/>
    <property type="match status" value="2"/>
</dbReference>
<dbReference type="Proteomes" id="UP001516400">
    <property type="component" value="Unassembled WGS sequence"/>
</dbReference>
<keyword evidence="3" id="KW-1185">Reference proteome</keyword>
<dbReference type="InterPro" id="IPR015943">
    <property type="entry name" value="WD40/YVTN_repeat-like_dom_sf"/>
</dbReference>
<name>A0ABD2P7F5_9CUCU</name>
<sequence>MSYSAHHTEILQKIEGHTSDVTTCDFASNLTLITGSGDKSVRVWDWHPGEGYVQRSNSPLKDHKYNVTCIQASPQGFMFASASVDGTAILWNVHSLDKIYTMTQISGDPIRVCR</sequence>
<gene>
    <name evidence="2" type="ORF">HHI36_001161</name>
</gene>
<feature type="repeat" description="WD" evidence="1">
    <location>
        <begin position="60"/>
        <end position="101"/>
    </location>
</feature>
<dbReference type="SMART" id="SM00320">
    <property type="entry name" value="WD40"/>
    <property type="match status" value="2"/>
</dbReference>
<evidence type="ECO:0000313" key="2">
    <source>
        <dbReference type="EMBL" id="KAL3286662.1"/>
    </source>
</evidence>
<dbReference type="InterPro" id="IPR036322">
    <property type="entry name" value="WD40_repeat_dom_sf"/>
</dbReference>
<dbReference type="PANTHER" id="PTHR46573">
    <property type="entry name" value="WD REPEAT, SAM AND U-BOX DOMAIN-CONTAINING PROTEIN 1"/>
    <property type="match status" value="1"/>
</dbReference>
<reference evidence="2 3" key="1">
    <citation type="journal article" date="2021" name="BMC Biol.">
        <title>Horizontally acquired antibacterial genes associated with adaptive radiation of ladybird beetles.</title>
        <authorList>
            <person name="Li H.S."/>
            <person name="Tang X.F."/>
            <person name="Huang Y.H."/>
            <person name="Xu Z.Y."/>
            <person name="Chen M.L."/>
            <person name="Du X.Y."/>
            <person name="Qiu B.Y."/>
            <person name="Chen P.T."/>
            <person name="Zhang W."/>
            <person name="Slipinski A."/>
            <person name="Escalona H.E."/>
            <person name="Waterhouse R.M."/>
            <person name="Zwick A."/>
            <person name="Pang H."/>
        </authorList>
    </citation>
    <scope>NUCLEOTIDE SEQUENCE [LARGE SCALE GENOMIC DNA]</scope>
    <source>
        <strain evidence="2">SYSU2018</strain>
    </source>
</reference>
<dbReference type="EMBL" id="JABFTP020000185">
    <property type="protein sequence ID" value="KAL3286662.1"/>
    <property type="molecule type" value="Genomic_DNA"/>
</dbReference>
<dbReference type="SUPFAM" id="SSF50978">
    <property type="entry name" value="WD40 repeat-like"/>
    <property type="match status" value="1"/>
</dbReference>
<protein>
    <submittedName>
        <fullName evidence="2">Uncharacterized protein</fullName>
    </submittedName>
</protein>
<comment type="caution">
    <text evidence="2">The sequence shown here is derived from an EMBL/GenBank/DDBJ whole genome shotgun (WGS) entry which is preliminary data.</text>
</comment>
<evidence type="ECO:0000256" key="1">
    <source>
        <dbReference type="PROSITE-ProRule" id="PRU00221"/>
    </source>
</evidence>
<dbReference type="Gene3D" id="2.130.10.10">
    <property type="entry name" value="YVTN repeat-like/Quinoprotein amine dehydrogenase"/>
    <property type="match status" value="1"/>
</dbReference>
<keyword evidence="1" id="KW-0853">WD repeat</keyword>
<dbReference type="InterPro" id="IPR052085">
    <property type="entry name" value="WD-SAM-U-box"/>
</dbReference>
<dbReference type="PROSITE" id="PS50294">
    <property type="entry name" value="WD_REPEATS_REGION"/>
    <property type="match status" value="2"/>
</dbReference>
<dbReference type="PANTHER" id="PTHR46573:SF1">
    <property type="entry name" value="WD REPEAT, SAM AND U-BOX DOMAIN-CONTAINING PROTEIN 1"/>
    <property type="match status" value="1"/>
</dbReference>
<dbReference type="InterPro" id="IPR001680">
    <property type="entry name" value="WD40_rpt"/>
</dbReference>